<keyword evidence="2 7" id="KW-0689">Ribosomal protein</keyword>
<dbReference type="GO" id="GO:0005840">
    <property type="term" value="C:ribosome"/>
    <property type="evidence" value="ECO:0007669"/>
    <property type="project" value="UniProtKB-KW"/>
</dbReference>
<dbReference type="InterPro" id="IPR001854">
    <property type="entry name" value="Ribosomal_uL29"/>
</dbReference>
<dbReference type="Gene3D" id="1.10.287.310">
    <property type="match status" value="1"/>
</dbReference>
<evidence type="ECO:0000256" key="6">
    <source>
        <dbReference type="SAM" id="Coils"/>
    </source>
</evidence>
<organism evidence="7">
    <name type="scientific">candidate division CPR3 bacterium</name>
    <dbReference type="NCBI Taxonomy" id="2268181"/>
    <lineage>
        <taxon>Bacteria</taxon>
        <taxon>Bacteria division CPR3</taxon>
    </lineage>
</organism>
<accession>A0A7C5UUE3</accession>
<dbReference type="GO" id="GO:0003735">
    <property type="term" value="F:structural constituent of ribosome"/>
    <property type="evidence" value="ECO:0007669"/>
    <property type="project" value="InterPro"/>
</dbReference>
<evidence type="ECO:0000256" key="4">
    <source>
        <dbReference type="ARBA" id="ARBA00035204"/>
    </source>
</evidence>
<comment type="similarity">
    <text evidence="1">Belongs to the universal ribosomal protein uL29 family.</text>
</comment>
<dbReference type="GO" id="GO:0006412">
    <property type="term" value="P:translation"/>
    <property type="evidence" value="ECO:0007669"/>
    <property type="project" value="InterPro"/>
</dbReference>
<reference evidence="7" key="1">
    <citation type="journal article" date="2020" name="mSystems">
        <title>Genome- and Community-Level Interaction Insights into Carbon Utilization and Element Cycling Functions of Hydrothermarchaeota in Hydrothermal Sediment.</title>
        <authorList>
            <person name="Zhou Z."/>
            <person name="Liu Y."/>
            <person name="Xu W."/>
            <person name="Pan J."/>
            <person name="Luo Z.H."/>
            <person name="Li M."/>
        </authorList>
    </citation>
    <scope>NUCLEOTIDE SEQUENCE [LARGE SCALE GENOMIC DNA]</scope>
    <source>
        <strain evidence="7">SpSt-1042</strain>
    </source>
</reference>
<gene>
    <name evidence="7" type="primary">rpmC</name>
    <name evidence="7" type="ORF">ENL96_00335</name>
</gene>
<dbReference type="AlphaFoldDB" id="A0A7C5UUE3"/>
<proteinExistence type="inferred from homology"/>
<evidence type="ECO:0000256" key="2">
    <source>
        <dbReference type="ARBA" id="ARBA00022980"/>
    </source>
</evidence>
<dbReference type="GO" id="GO:1990904">
    <property type="term" value="C:ribonucleoprotein complex"/>
    <property type="evidence" value="ECO:0007669"/>
    <property type="project" value="UniProtKB-KW"/>
</dbReference>
<keyword evidence="3" id="KW-0687">Ribonucleoprotein</keyword>
<evidence type="ECO:0000256" key="3">
    <source>
        <dbReference type="ARBA" id="ARBA00023274"/>
    </source>
</evidence>
<evidence type="ECO:0000256" key="1">
    <source>
        <dbReference type="ARBA" id="ARBA00009254"/>
    </source>
</evidence>
<dbReference type="EMBL" id="DRVY01000012">
    <property type="protein sequence ID" value="HHR91950.1"/>
    <property type="molecule type" value="Genomic_DNA"/>
</dbReference>
<keyword evidence="6" id="KW-0175">Coiled coil</keyword>
<dbReference type="InterPro" id="IPR036049">
    <property type="entry name" value="Ribosomal_uL29_sf"/>
</dbReference>
<evidence type="ECO:0000313" key="7">
    <source>
        <dbReference type="EMBL" id="HHR91950.1"/>
    </source>
</evidence>
<sequence>MVAKTSDKIDHQKEIVKLEKKLKKARIRLSKYRQSVLMGKEKNFAKVRFLRKEVARILTKIGQIRLLKEKGS</sequence>
<evidence type="ECO:0000256" key="5">
    <source>
        <dbReference type="ARBA" id="ARBA00035476"/>
    </source>
</evidence>
<protein>
    <recommendedName>
        <fullName evidence="4">Large ribosomal subunit protein uL29</fullName>
    </recommendedName>
    <alternativeName>
        <fullName evidence="5">50S ribosomal protein L29</fullName>
    </alternativeName>
</protein>
<dbReference type="SUPFAM" id="SSF46561">
    <property type="entry name" value="Ribosomal protein L29 (L29p)"/>
    <property type="match status" value="1"/>
</dbReference>
<comment type="caution">
    <text evidence="7">The sequence shown here is derived from an EMBL/GenBank/DDBJ whole genome shotgun (WGS) entry which is preliminary data.</text>
</comment>
<name>A0A7C5UUE3_UNCC3</name>
<dbReference type="NCBIfam" id="TIGR00012">
    <property type="entry name" value="L29"/>
    <property type="match status" value="1"/>
</dbReference>
<feature type="coiled-coil region" evidence="6">
    <location>
        <begin position="8"/>
        <end position="35"/>
    </location>
</feature>